<comment type="caution">
    <text evidence="1">The sequence shown here is derived from an EMBL/GenBank/DDBJ whole genome shotgun (WGS) entry which is preliminary data.</text>
</comment>
<accession>A0A4R5Q0T6</accession>
<proteinExistence type="predicted"/>
<reference evidence="1 2" key="1">
    <citation type="journal article" date="2016" name="J. Microbiol.">
        <title>Dankookia rubra gen. nov., sp. nov., an alphaproteobacterium isolated from sediment of a shallow stream.</title>
        <authorList>
            <person name="Kim W.H."/>
            <person name="Kim D.H."/>
            <person name="Kang K."/>
            <person name="Ahn T.Y."/>
        </authorList>
    </citation>
    <scope>NUCLEOTIDE SEQUENCE [LARGE SCALE GENOMIC DNA]</scope>
    <source>
        <strain evidence="1 2">JCM30602</strain>
    </source>
</reference>
<sequence length="133" mass="14444">MAALLREVLLPHLLRAEAVMFASTQTGHARWIAGLILARGEARITQRDVVQAYGPLRSPESRRELLEVMESLVSMAWLQPEPQSNPARPAAGWSVNPAVHTTFAARAAAERAARQVARDAVAATLRRKTGSIG</sequence>
<dbReference type="AlphaFoldDB" id="A0A4R5Q0T6"/>
<organism evidence="1 2">
    <name type="scientific">Dankookia rubra</name>
    <dbReference type="NCBI Taxonomy" id="1442381"/>
    <lineage>
        <taxon>Bacteria</taxon>
        <taxon>Pseudomonadati</taxon>
        <taxon>Pseudomonadota</taxon>
        <taxon>Alphaproteobacteria</taxon>
        <taxon>Acetobacterales</taxon>
        <taxon>Roseomonadaceae</taxon>
        <taxon>Dankookia</taxon>
    </lineage>
</organism>
<gene>
    <name evidence="1" type="ORF">E2C06_36375</name>
</gene>
<dbReference type="EMBL" id="SMSJ01000252">
    <property type="protein sequence ID" value="TDH56360.1"/>
    <property type="molecule type" value="Genomic_DNA"/>
</dbReference>
<dbReference type="OrthoDB" id="5453446at2"/>
<evidence type="ECO:0000313" key="2">
    <source>
        <dbReference type="Proteomes" id="UP000295096"/>
    </source>
</evidence>
<evidence type="ECO:0000313" key="1">
    <source>
        <dbReference type="EMBL" id="TDH56360.1"/>
    </source>
</evidence>
<dbReference type="Proteomes" id="UP000295096">
    <property type="component" value="Unassembled WGS sequence"/>
</dbReference>
<keyword evidence="2" id="KW-1185">Reference proteome</keyword>
<protein>
    <submittedName>
        <fullName evidence="1">Uncharacterized protein</fullName>
    </submittedName>
</protein>
<dbReference type="RefSeq" id="WP_133293370.1">
    <property type="nucleotide sequence ID" value="NZ_SMSJ01000252.1"/>
</dbReference>
<name>A0A4R5Q0T6_9PROT</name>